<gene>
    <name evidence="7" type="ORF">GCM10023189_32980</name>
</gene>
<dbReference type="Proteomes" id="UP001501175">
    <property type="component" value="Unassembled WGS sequence"/>
</dbReference>
<feature type="domain" description="SD-repeat containing protein B" evidence="5">
    <location>
        <begin position="486"/>
        <end position="538"/>
    </location>
</feature>
<evidence type="ECO:0000313" key="7">
    <source>
        <dbReference type="EMBL" id="GAA4459361.1"/>
    </source>
</evidence>
<dbReference type="SUPFAM" id="SSF117074">
    <property type="entry name" value="Hypothetical protein PA1324"/>
    <property type="match status" value="1"/>
</dbReference>
<dbReference type="NCBIfam" id="TIGR04183">
    <property type="entry name" value="Por_Secre_tail"/>
    <property type="match status" value="1"/>
</dbReference>
<organism evidence="7 8">
    <name type="scientific">Nibrella saemangeumensis</name>
    <dbReference type="NCBI Taxonomy" id="1084526"/>
    <lineage>
        <taxon>Bacteria</taxon>
        <taxon>Pseudomonadati</taxon>
        <taxon>Bacteroidota</taxon>
        <taxon>Cytophagia</taxon>
        <taxon>Cytophagales</taxon>
        <taxon>Spirosomataceae</taxon>
        <taxon>Nibrella</taxon>
    </lineage>
</organism>
<sequence>MQFVTTPAQVNLGLYSPSQFTGPQARAVQAVYVNGNYSDAGADSLAALVTFSARGQTGSLNRLATPKQVGSLWGLAFDRNNQRLFAAAVAKRHSALGPQGPGGIYLITPAAYSVQPFINLDQLGIPTAPAHLSRDLSGSITSVSHDSLMYSLVGKISLGGMDVSDDGRELFVVNLFDRKLYRILLPADGSQPSAADITGYSLPEPGGKGGTFRPFAVKYFAGKLYVGGVCDAQHSDRASDLKAIVYSATYAGNDSKKVSFDEVATIGLNYARGVLDYKVSGWYPWTDDYQKAVVKDHTGWQIRPQPILADIEFDTDGSMILGLMDRLGHQTADGQYYRPKGSKHLQQYRGLSGGDVLRVAFVNNRYQLEQNGRAGDRTSEGQGNRQGPAGGEFYFDDGFTASGVTWHQETATGGLAMLPELNQLLVAAREPEVNQYVTGGVKWFSNLTGKASAGLSVFPSGERAGYVWKANSVGDVELITEVPSTQFGDRVWQDCNENGVQDADEPGLANIELQLYHNGKQLAMTRTDANGRYVFDDANVSGGIKAATAYEIQIPLQQSSKLTLQLIQAKGTLTGETAWPMELDNDAVQEEERAIIRFKTGTAGEHLQHLDAGFKCIDKPQITARYTCTNTTSGPVIRLLIEGNSLADKVVVTPEKAFGSADASSQPQPIPAGGMVWEVPFIKDVSQQASVRVIAPSGCYTEVSAKLDQAACMLMLSQANSQYTEQAKRLSVTPNPTSGEATVDYKGFAEAGPIKINVVNAEGHLVQSRTGELQGGLLQQSLNLLSVPAGVYFVVVTEGTVETSSRIIKQ</sequence>
<dbReference type="Gene3D" id="2.60.40.10">
    <property type="entry name" value="Immunoglobulins"/>
    <property type="match status" value="1"/>
</dbReference>
<dbReference type="Pfam" id="PF18962">
    <property type="entry name" value="Por_Secre_tail"/>
    <property type="match status" value="1"/>
</dbReference>
<keyword evidence="2" id="KW-0964">Secreted</keyword>
<evidence type="ECO:0000256" key="3">
    <source>
        <dbReference type="ARBA" id="ARBA00022729"/>
    </source>
</evidence>
<accession>A0ABP8N4T0</accession>
<reference evidence="8" key="1">
    <citation type="journal article" date="2019" name="Int. J. Syst. Evol. Microbiol.">
        <title>The Global Catalogue of Microorganisms (GCM) 10K type strain sequencing project: providing services to taxonomists for standard genome sequencing and annotation.</title>
        <authorList>
            <consortium name="The Broad Institute Genomics Platform"/>
            <consortium name="The Broad Institute Genome Sequencing Center for Infectious Disease"/>
            <person name="Wu L."/>
            <person name="Ma J."/>
        </authorList>
    </citation>
    <scope>NUCLEOTIDE SEQUENCE [LARGE SCALE GENOMIC DNA]</scope>
    <source>
        <strain evidence="8">JCM 17927</strain>
    </source>
</reference>
<dbReference type="InterPro" id="IPR033764">
    <property type="entry name" value="Sdr_B"/>
</dbReference>
<keyword evidence="8" id="KW-1185">Reference proteome</keyword>
<dbReference type="EMBL" id="BAABHD010000031">
    <property type="protein sequence ID" value="GAA4459361.1"/>
    <property type="molecule type" value="Genomic_DNA"/>
</dbReference>
<protein>
    <recommendedName>
        <fullName evidence="9">Por secretion system C-terminal sorting domain-containing protein</fullName>
    </recommendedName>
</protein>
<evidence type="ECO:0000256" key="4">
    <source>
        <dbReference type="SAM" id="MobiDB-lite"/>
    </source>
</evidence>
<comment type="caution">
    <text evidence="7">The sequence shown here is derived from an EMBL/GenBank/DDBJ whole genome shotgun (WGS) entry which is preliminary data.</text>
</comment>
<dbReference type="InterPro" id="IPR026444">
    <property type="entry name" value="Secre_tail"/>
</dbReference>
<dbReference type="SUPFAM" id="SSF63825">
    <property type="entry name" value="YWTD domain"/>
    <property type="match status" value="1"/>
</dbReference>
<proteinExistence type="predicted"/>
<evidence type="ECO:0000256" key="2">
    <source>
        <dbReference type="ARBA" id="ARBA00022525"/>
    </source>
</evidence>
<evidence type="ECO:0008006" key="9">
    <source>
        <dbReference type="Google" id="ProtNLM"/>
    </source>
</evidence>
<name>A0ABP8N4T0_9BACT</name>
<dbReference type="InterPro" id="IPR013783">
    <property type="entry name" value="Ig-like_fold"/>
</dbReference>
<comment type="subcellular location">
    <subcellularLocation>
        <location evidence="1">Secreted</location>
    </subcellularLocation>
</comment>
<dbReference type="Pfam" id="PF17210">
    <property type="entry name" value="SdrD_B"/>
    <property type="match status" value="1"/>
</dbReference>
<evidence type="ECO:0000259" key="6">
    <source>
        <dbReference type="Pfam" id="PF18962"/>
    </source>
</evidence>
<evidence type="ECO:0000259" key="5">
    <source>
        <dbReference type="Pfam" id="PF17210"/>
    </source>
</evidence>
<feature type="region of interest" description="Disordered" evidence="4">
    <location>
        <begin position="370"/>
        <end position="389"/>
    </location>
</feature>
<evidence type="ECO:0000313" key="8">
    <source>
        <dbReference type="Proteomes" id="UP001501175"/>
    </source>
</evidence>
<feature type="domain" description="Secretion system C-terminal sorting" evidence="6">
    <location>
        <begin position="734"/>
        <end position="808"/>
    </location>
</feature>
<evidence type="ECO:0000256" key="1">
    <source>
        <dbReference type="ARBA" id="ARBA00004613"/>
    </source>
</evidence>
<keyword evidence="3" id="KW-0732">Signal</keyword>